<gene>
    <name evidence="2" type="ORF">FAES_2155</name>
</gene>
<name>I0K7R1_9BACT</name>
<reference evidence="2 3" key="1">
    <citation type="journal article" date="2012" name="J. Bacteriol.">
        <title>Genome Sequence of Fibrella aestuarina BUZ 2T, a Filamentous Marine Bacterium.</title>
        <authorList>
            <person name="Filippini M."/>
            <person name="Qi W."/>
            <person name="Blom J."/>
            <person name="Goesmann A."/>
            <person name="Smits T.H."/>
            <person name="Bagheri H.C."/>
        </authorList>
    </citation>
    <scope>NUCLEOTIDE SEQUENCE [LARGE SCALE GENOMIC DNA]</scope>
    <source>
        <strain evidence="3">BUZ 2T</strain>
    </source>
</reference>
<dbReference type="eggNOG" id="COG1373">
    <property type="taxonomic scope" value="Bacteria"/>
</dbReference>
<dbReference type="STRING" id="1166018.FAES_2155"/>
<evidence type="ECO:0000313" key="2">
    <source>
        <dbReference type="EMBL" id="CCH00164.1"/>
    </source>
</evidence>
<protein>
    <recommendedName>
        <fullName evidence="1">DUF4143 domain-containing protein</fullName>
    </recommendedName>
</protein>
<dbReference type="Proteomes" id="UP000011058">
    <property type="component" value="Chromosome"/>
</dbReference>
<dbReference type="HOGENOM" id="CLU_2129705_0_0_10"/>
<organism evidence="2 3">
    <name type="scientific">Fibrella aestuarina BUZ 2</name>
    <dbReference type="NCBI Taxonomy" id="1166018"/>
    <lineage>
        <taxon>Bacteria</taxon>
        <taxon>Pseudomonadati</taxon>
        <taxon>Bacteroidota</taxon>
        <taxon>Cytophagia</taxon>
        <taxon>Cytophagales</taxon>
        <taxon>Spirosomataceae</taxon>
        <taxon>Fibrella</taxon>
    </lineage>
</organism>
<evidence type="ECO:0000259" key="1">
    <source>
        <dbReference type="Pfam" id="PF13635"/>
    </source>
</evidence>
<proteinExistence type="predicted"/>
<feature type="domain" description="DUF4143" evidence="1">
    <location>
        <begin position="10"/>
        <end position="84"/>
    </location>
</feature>
<keyword evidence="3" id="KW-1185">Reference proteome</keyword>
<dbReference type="InterPro" id="IPR025420">
    <property type="entry name" value="DUF4143"/>
</dbReference>
<evidence type="ECO:0000313" key="3">
    <source>
        <dbReference type="Proteomes" id="UP000011058"/>
    </source>
</evidence>
<dbReference type="Pfam" id="PF13635">
    <property type="entry name" value="DUF4143"/>
    <property type="match status" value="1"/>
</dbReference>
<dbReference type="EMBL" id="HE796683">
    <property type="protein sequence ID" value="CCH00164.1"/>
    <property type="molecule type" value="Genomic_DNA"/>
</dbReference>
<sequence>MSNWLTTDHRDSGLFHALAAVQTPEALSGSLYVGSSWEGYVIQQVIATLAYDTRPYYYRTAEGSELDLVLVRGGRPVVGLDIKYTNAPTLSRGNYIASRDLGGIPILVVTPSA</sequence>
<accession>I0K7R1</accession>
<dbReference type="AlphaFoldDB" id="I0K7R1"/>
<dbReference type="KEGG" id="fae:FAES_2155"/>